<sequence length="74" mass="7377">FGNSHCPVLLLQHGKDQPHPAPPVVRLLVGSALFCQPGRLGGGREGAGGQLPVAGQPRLEDAVGAAGADAGVHP</sequence>
<reference evidence="1" key="2">
    <citation type="submission" date="2016-06" db="EMBL/GenBank/DDBJ databases">
        <title>The genome of a short-lived fish provides insights into sex chromosome evolution and the genetic control of aging.</title>
        <authorList>
            <person name="Reichwald K."/>
            <person name="Felder M."/>
            <person name="Petzold A."/>
            <person name="Koch P."/>
            <person name="Groth M."/>
            <person name="Platzer M."/>
        </authorList>
    </citation>
    <scope>NUCLEOTIDE SEQUENCE</scope>
    <source>
        <tissue evidence="1">Brain</tissue>
    </source>
</reference>
<accession>A0A1A8DVL1</accession>
<evidence type="ECO:0000313" key="1">
    <source>
        <dbReference type="EMBL" id="SBQ38395.1"/>
    </source>
</evidence>
<gene>
    <name evidence="1" type="primary">TMEM168B</name>
</gene>
<protein>
    <submittedName>
        <fullName evidence="1">Transmembrane protein 168b</fullName>
    </submittedName>
</protein>
<keyword evidence="1" id="KW-0472">Membrane</keyword>
<feature type="non-terminal residue" evidence="1">
    <location>
        <position position="1"/>
    </location>
</feature>
<proteinExistence type="predicted"/>
<organism evidence="1">
    <name type="scientific">Nothobranchius kadleci</name>
    <name type="common">African annual killifish</name>
    <dbReference type="NCBI Taxonomy" id="1051664"/>
    <lineage>
        <taxon>Eukaryota</taxon>
        <taxon>Metazoa</taxon>
        <taxon>Chordata</taxon>
        <taxon>Craniata</taxon>
        <taxon>Vertebrata</taxon>
        <taxon>Euteleostomi</taxon>
        <taxon>Actinopterygii</taxon>
        <taxon>Neopterygii</taxon>
        <taxon>Teleostei</taxon>
        <taxon>Neoteleostei</taxon>
        <taxon>Acanthomorphata</taxon>
        <taxon>Ovalentaria</taxon>
        <taxon>Atherinomorphae</taxon>
        <taxon>Cyprinodontiformes</taxon>
        <taxon>Nothobranchiidae</taxon>
        <taxon>Nothobranchius</taxon>
    </lineage>
</organism>
<keyword evidence="1" id="KW-0812">Transmembrane</keyword>
<name>A0A1A8DVL1_NOTKA</name>
<feature type="non-terminal residue" evidence="1">
    <location>
        <position position="74"/>
    </location>
</feature>
<dbReference type="EMBL" id="HAEA01009915">
    <property type="protein sequence ID" value="SBQ38395.1"/>
    <property type="molecule type" value="Transcribed_RNA"/>
</dbReference>
<dbReference type="AlphaFoldDB" id="A0A1A8DVL1"/>
<reference evidence="1" key="1">
    <citation type="submission" date="2016-05" db="EMBL/GenBank/DDBJ databases">
        <authorList>
            <person name="Lavstsen T."/>
            <person name="Jespersen J.S."/>
        </authorList>
    </citation>
    <scope>NUCLEOTIDE SEQUENCE</scope>
    <source>
        <tissue evidence="1">Brain</tissue>
    </source>
</reference>